<keyword evidence="2" id="KW-0812">Transmembrane</keyword>
<evidence type="ECO:0000313" key="4">
    <source>
        <dbReference type="Proteomes" id="UP000886824"/>
    </source>
</evidence>
<comment type="caution">
    <text evidence="3">The sequence shown here is derived from an EMBL/GenBank/DDBJ whole genome shotgun (WGS) entry which is preliminary data.</text>
</comment>
<dbReference type="Proteomes" id="UP000886824">
    <property type="component" value="Unassembled WGS sequence"/>
</dbReference>
<dbReference type="EMBL" id="DXCX01000079">
    <property type="protein sequence ID" value="HIY73826.1"/>
    <property type="molecule type" value="Genomic_DNA"/>
</dbReference>
<keyword evidence="2" id="KW-0472">Membrane</keyword>
<keyword evidence="2" id="KW-1133">Transmembrane helix</keyword>
<dbReference type="AlphaFoldDB" id="A0A9D2CDE8"/>
<accession>A0A9D2CDE8</accession>
<evidence type="ECO:0000256" key="2">
    <source>
        <dbReference type="SAM" id="Phobius"/>
    </source>
</evidence>
<feature type="transmembrane region" description="Helical" evidence="2">
    <location>
        <begin position="122"/>
        <end position="146"/>
    </location>
</feature>
<gene>
    <name evidence="3" type="ORF">H9826_07620</name>
</gene>
<reference evidence="3" key="1">
    <citation type="journal article" date="2021" name="PeerJ">
        <title>Extensive microbial diversity within the chicken gut microbiome revealed by metagenomics and culture.</title>
        <authorList>
            <person name="Gilroy R."/>
            <person name="Ravi A."/>
            <person name="Getino M."/>
            <person name="Pursley I."/>
            <person name="Horton D.L."/>
            <person name="Alikhan N.F."/>
            <person name="Baker D."/>
            <person name="Gharbi K."/>
            <person name="Hall N."/>
            <person name="Watson M."/>
            <person name="Adriaenssens E.M."/>
            <person name="Foster-Nyarko E."/>
            <person name="Jarju S."/>
            <person name="Secka A."/>
            <person name="Antonio M."/>
            <person name="Oren A."/>
            <person name="Chaudhuri R.R."/>
            <person name="La Ragione R."/>
            <person name="Hildebrand F."/>
            <person name="Pallen M.J."/>
        </authorList>
    </citation>
    <scope>NUCLEOTIDE SEQUENCE</scope>
    <source>
        <strain evidence="3">CHK33-7979</strain>
    </source>
</reference>
<protein>
    <recommendedName>
        <fullName evidence="5">DUF4342 domain-containing protein</fullName>
    </recommendedName>
</protein>
<organism evidence="3 4">
    <name type="scientific">Candidatus Intestinimonas merdavium</name>
    <dbReference type="NCBI Taxonomy" id="2838622"/>
    <lineage>
        <taxon>Bacteria</taxon>
        <taxon>Bacillati</taxon>
        <taxon>Bacillota</taxon>
        <taxon>Clostridia</taxon>
        <taxon>Eubacteriales</taxon>
        <taxon>Intestinimonas</taxon>
    </lineage>
</organism>
<evidence type="ECO:0008006" key="5">
    <source>
        <dbReference type="Google" id="ProtNLM"/>
    </source>
</evidence>
<proteinExistence type="predicted"/>
<evidence type="ECO:0000256" key="1">
    <source>
        <dbReference type="SAM" id="MobiDB-lite"/>
    </source>
</evidence>
<feature type="region of interest" description="Disordered" evidence="1">
    <location>
        <begin position="54"/>
        <end position="80"/>
    </location>
</feature>
<evidence type="ECO:0000313" key="3">
    <source>
        <dbReference type="EMBL" id="HIY73826.1"/>
    </source>
</evidence>
<reference evidence="3" key="2">
    <citation type="submission" date="2021-04" db="EMBL/GenBank/DDBJ databases">
        <authorList>
            <person name="Gilroy R."/>
        </authorList>
    </citation>
    <scope>NUCLEOTIDE SEQUENCE</scope>
    <source>
        <strain evidence="3">CHK33-7979</strain>
    </source>
</reference>
<name>A0A9D2CDE8_9FIRM</name>
<sequence length="183" mass="19920">MSVTVEQARRLSEAAGVDVIAALSALERHNGDALEAMLELERMGLTPVPPGGGFYSTRSSPGCPPPPPGAVPSKDADGTQRGGVRILSWSDLKEGLKELFQKCLITRLEVWQKGRHGASVPLPILVVLVLFFPWTIVVVLGVGLLLGFRYRLSGPMAEGDEVRGVLSSLRETFDRFLTWLRRS</sequence>